<keyword evidence="3" id="KW-1185">Reference proteome</keyword>
<feature type="compositionally biased region" description="Polar residues" evidence="1">
    <location>
        <begin position="283"/>
        <end position="293"/>
    </location>
</feature>
<sequence>MAFSSIHAASRKRTEPQQDEVEASSILVSLANHHHHSAKKSKTSTQSMSIHNLLESSQQDSPRETQRPVTPPVFSNVPMQMPPEKYIGHGMHPKAQMTIQHNQKSQFQRQANNDKRSFHPAHQQQDSHNRMPKNHAYYHSPPNSTMDYPKHYSKMKCSPKIRRNALQAYISYMTYSDMRRRRIGKTMQRQNIIPPASSPYNNTLMKPDPYASQYRHLPHQHQQQLASPPYHHQQQHHQPPPPPPHPYQQKQHHFNLPPHDSRMRPSYPPQQQQLLSPPPPSPNQRISVQTNLPSSSSAASSPFDKRTSSPPASKVIVDQPLTAFLHHNRPLVTNSRSPPLPASSTQQPHQYYCSSNVPTPSPIARQHNSAFR</sequence>
<evidence type="ECO:0000313" key="3">
    <source>
        <dbReference type="Proteomes" id="UP000053815"/>
    </source>
</evidence>
<evidence type="ECO:0000313" key="2">
    <source>
        <dbReference type="EMBL" id="GAN11372.1"/>
    </source>
</evidence>
<feature type="region of interest" description="Disordered" evidence="1">
    <location>
        <begin position="327"/>
        <end position="372"/>
    </location>
</feature>
<dbReference type="OrthoDB" id="2279977at2759"/>
<dbReference type="Proteomes" id="UP000053815">
    <property type="component" value="Unassembled WGS sequence"/>
</dbReference>
<reference evidence="2" key="1">
    <citation type="submission" date="2014-09" db="EMBL/GenBank/DDBJ databases">
        <title>Draft genome sequence of an oleaginous Mucoromycotina fungus Mucor ambiguus NBRC6742.</title>
        <authorList>
            <person name="Takeda I."/>
            <person name="Yamane N."/>
            <person name="Morita T."/>
            <person name="Tamano K."/>
            <person name="Machida M."/>
            <person name="Baker S."/>
            <person name="Koike H."/>
        </authorList>
    </citation>
    <scope>NUCLEOTIDE SEQUENCE</scope>
    <source>
        <strain evidence="2">NBRC 6742</strain>
    </source>
</reference>
<name>A0A0C9N5N4_9FUNG</name>
<feature type="compositionally biased region" description="Polar residues" evidence="1">
    <location>
        <begin position="48"/>
        <end position="60"/>
    </location>
</feature>
<feature type="compositionally biased region" description="Polar residues" evidence="1">
    <location>
        <begin position="97"/>
        <end position="111"/>
    </location>
</feature>
<gene>
    <name evidence="2" type="ORF">MAM1_0565d10931</name>
</gene>
<feature type="region of interest" description="Disordered" evidence="1">
    <location>
        <begin position="185"/>
        <end position="313"/>
    </location>
</feature>
<organism evidence="2">
    <name type="scientific">Mucor ambiguus</name>
    <dbReference type="NCBI Taxonomy" id="91626"/>
    <lineage>
        <taxon>Eukaryota</taxon>
        <taxon>Fungi</taxon>
        <taxon>Fungi incertae sedis</taxon>
        <taxon>Mucoromycota</taxon>
        <taxon>Mucoromycotina</taxon>
        <taxon>Mucoromycetes</taxon>
        <taxon>Mucorales</taxon>
        <taxon>Mucorineae</taxon>
        <taxon>Mucoraceae</taxon>
        <taxon>Mucor</taxon>
    </lineage>
</organism>
<feature type="compositionally biased region" description="Polar residues" evidence="1">
    <location>
        <begin position="331"/>
        <end position="358"/>
    </location>
</feature>
<dbReference type="EMBL" id="DF836854">
    <property type="protein sequence ID" value="GAN11372.1"/>
    <property type="molecule type" value="Genomic_DNA"/>
</dbReference>
<feature type="region of interest" description="Disordered" evidence="1">
    <location>
        <begin position="96"/>
        <end position="135"/>
    </location>
</feature>
<accession>A0A0C9N5N4</accession>
<evidence type="ECO:0000256" key="1">
    <source>
        <dbReference type="SAM" id="MobiDB-lite"/>
    </source>
</evidence>
<feature type="region of interest" description="Disordered" evidence="1">
    <location>
        <begin position="1"/>
        <end position="82"/>
    </location>
</feature>
<proteinExistence type="predicted"/>
<dbReference type="AlphaFoldDB" id="A0A0C9N5N4"/>
<protein>
    <submittedName>
        <fullName evidence="2">Uncharacterized protein</fullName>
    </submittedName>
</protein>
<feature type="compositionally biased region" description="Basic residues" evidence="1">
    <location>
        <begin position="32"/>
        <end position="42"/>
    </location>
</feature>